<evidence type="ECO:0000256" key="1">
    <source>
        <dbReference type="PIRSR" id="PIRSR600269-50"/>
    </source>
</evidence>
<gene>
    <name evidence="7" type="ORF">EDD30_0517</name>
</gene>
<sequence>MMFRTTAGAAALVTIASLGLAATPAAAKAPPPPAQCAASSTVKETLPNGTTWQLCWRIEAQSGLVLEKVFVSSKRYPQPMQVLDSIRLAQLNVPYDSGETEYNDITEYGFGGGYLRTLAGDDCKGGSAREGFDGGAEPQRRKVLCVSAEAGGLAYRLNDYEGGQEKTYSKEGHDLVLRTVAKVGWYEYMTEYRLHDDGQISARLGATGDLSPGDYVNADQGWPIGKGARDFSAMHYHSAFWRVDMNIDGKGGEKVEQFDTKLDGRGSIAAKLKTTKTAIAKEGSFSKVNRRWWRLASPTSKNKDQHLRSYELVTGADDRYEAHPETTPDVTFTENNPCEKYATGNNDPQCASKKTILDFAKDKQNLKDPVMWVRVGFHHVPRDEDQSPMPLHWQGFDLVPRDFTEMNPLTPDARGNVNGQPGGEQPGGGQPSSGPPSGGPPSGGPPSGGPSGN</sequence>
<evidence type="ECO:0000313" key="7">
    <source>
        <dbReference type="EMBL" id="ROP27822.1"/>
    </source>
</evidence>
<dbReference type="InterPro" id="IPR036460">
    <property type="entry name" value="Cu_amine_oxidase_C_sf"/>
</dbReference>
<evidence type="ECO:0000259" key="6">
    <source>
        <dbReference type="Pfam" id="PF01179"/>
    </source>
</evidence>
<dbReference type="Pfam" id="PF01179">
    <property type="entry name" value="Cu_amine_oxid"/>
    <property type="match status" value="1"/>
</dbReference>
<evidence type="ECO:0000256" key="3">
    <source>
        <dbReference type="RuleBase" id="RU000672"/>
    </source>
</evidence>
<keyword evidence="3" id="KW-0560">Oxidoreductase</keyword>
<dbReference type="Proteomes" id="UP000271683">
    <property type="component" value="Unassembled WGS sequence"/>
</dbReference>
<evidence type="ECO:0000256" key="4">
    <source>
        <dbReference type="SAM" id="MobiDB-lite"/>
    </source>
</evidence>
<dbReference type="GO" id="GO:0009308">
    <property type="term" value="P:amine metabolic process"/>
    <property type="evidence" value="ECO:0007669"/>
    <property type="project" value="UniProtKB-UniRule"/>
</dbReference>
<dbReference type="InterPro" id="IPR015798">
    <property type="entry name" value="Cu_amine_oxidase_C"/>
</dbReference>
<dbReference type="SUPFAM" id="SSF49998">
    <property type="entry name" value="Amine oxidase catalytic domain"/>
    <property type="match status" value="1"/>
</dbReference>
<feature type="compositionally biased region" description="Pro residues" evidence="4">
    <location>
        <begin position="433"/>
        <end position="453"/>
    </location>
</feature>
<feature type="domain" description="Copper amine oxidase catalytic" evidence="6">
    <location>
        <begin position="51"/>
        <end position="409"/>
    </location>
</feature>
<comment type="PTM">
    <text evidence="2 3">Topaquinone (TPQ) is generated by copper-dependent autoxidation of a specific tyrosyl residue.</text>
</comment>
<dbReference type="PANTHER" id="PTHR10638">
    <property type="entry name" value="COPPER AMINE OXIDASE"/>
    <property type="match status" value="1"/>
</dbReference>
<keyword evidence="1 3" id="KW-0801">TPQ</keyword>
<keyword evidence="3" id="KW-0186">Copper</keyword>
<evidence type="ECO:0000256" key="2">
    <source>
        <dbReference type="PIRSR" id="PIRSR600269-51"/>
    </source>
</evidence>
<dbReference type="RefSeq" id="WP_084556065.1">
    <property type="nucleotide sequence ID" value="NZ_RJKL01000001.1"/>
</dbReference>
<dbReference type="GO" id="GO:0005507">
    <property type="term" value="F:copper ion binding"/>
    <property type="evidence" value="ECO:0007669"/>
    <property type="project" value="InterPro"/>
</dbReference>
<evidence type="ECO:0000313" key="8">
    <source>
        <dbReference type="Proteomes" id="UP000271683"/>
    </source>
</evidence>
<keyword evidence="3" id="KW-0479">Metal-binding</keyword>
<keyword evidence="5" id="KW-0732">Signal</keyword>
<dbReference type="EMBL" id="RJKL01000001">
    <property type="protein sequence ID" value="ROP27822.1"/>
    <property type="molecule type" value="Genomic_DNA"/>
</dbReference>
<feature type="signal peptide" evidence="5">
    <location>
        <begin position="1"/>
        <end position="21"/>
    </location>
</feature>
<dbReference type="InterPro" id="IPR000269">
    <property type="entry name" value="Cu_amine_oxidase"/>
</dbReference>
<feature type="compositionally biased region" description="Gly residues" evidence="4">
    <location>
        <begin position="420"/>
        <end position="431"/>
    </location>
</feature>
<dbReference type="EC" id="1.4.3.-" evidence="3"/>
<name>A0A3N1GC21_9ACTN</name>
<feature type="region of interest" description="Disordered" evidence="4">
    <location>
        <begin position="402"/>
        <end position="453"/>
    </location>
</feature>
<dbReference type="GO" id="GO:0048038">
    <property type="term" value="F:quinone binding"/>
    <property type="evidence" value="ECO:0007669"/>
    <property type="project" value="InterPro"/>
</dbReference>
<comment type="cofactor">
    <cofactor evidence="3">
        <name>Cu cation</name>
        <dbReference type="ChEBI" id="CHEBI:23378"/>
    </cofactor>
    <text evidence="3">Contains 1 topaquinone per subunit.</text>
</comment>
<dbReference type="AlphaFoldDB" id="A0A3N1GC21"/>
<dbReference type="Gene3D" id="2.70.98.20">
    <property type="entry name" value="Copper amine oxidase, catalytic domain"/>
    <property type="match status" value="1"/>
</dbReference>
<comment type="similarity">
    <text evidence="3">Belongs to the copper/topaquinone oxidase family.</text>
</comment>
<accession>A0A3N1GC21</accession>
<feature type="active site" description="Proton acceptor" evidence="1">
    <location>
        <position position="104"/>
    </location>
</feature>
<protein>
    <recommendedName>
        <fullName evidence="3">Amine oxidase</fullName>
        <ecNumber evidence="3">1.4.3.-</ecNumber>
    </recommendedName>
</protein>
<dbReference type="GO" id="GO:0008131">
    <property type="term" value="F:primary methylamine oxidase activity"/>
    <property type="evidence" value="ECO:0007669"/>
    <property type="project" value="InterPro"/>
</dbReference>
<reference evidence="7 8" key="1">
    <citation type="submission" date="2018-11" db="EMBL/GenBank/DDBJ databases">
        <title>Sequencing the genomes of 1000 actinobacteria strains.</title>
        <authorList>
            <person name="Klenk H.-P."/>
        </authorList>
    </citation>
    <scope>NUCLEOTIDE SEQUENCE [LARGE SCALE GENOMIC DNA]</scope>
    <source>
        <strain evidence="7 8">DSM 43634</strain>
    </source>
</reference>
<proteinExistence type="inferred from homology"/>
<evidence type="ECO:0000256" key="5">
    <source>
        <dbReference type="SAM" id="SignalP"/>
    </source>
</evidence>
<comment type="caution">
    <text evidence="7">The sequence shown here is derived from an EMBL/GenBank/DDBJ whole genome shotgun (WGS) entry which is preliminary data.</text>
</comment>
<organism evidence="7 8">
    <name type="scientific">Couchioplanes caeruleus</name>
    <dbReference type="NCBI Taxonomy" id="56438"/>
    <lineage>
        <taxon>Bacteria</taxon>
        <taxon>Bacillati</taxon>
        <taxon>Actinomycetota</taxon>
        <taxon>Actinomycetes</taxon>
        <taxon>Micromonosporales</taxon>
        <taxon>Micromonosporaceae</taxon>
        <taxon>Couchioplanes</taxon>
    </lineage>
</organism>
<feature type="modified residue" description="2',4',5'-topaquinone" evidence="2">
    <location>
        <position position="186"/>
    </location>
</feature>
<feature type="active site" description="Schiff-base intermediate with substrate; via topaquinone" evidence="1">
    <location>
        <position position="186"/>
    </location>
</feature>
<feature type="chain" id="PRO_5039648107" description="Amine oxidase" evidence="5">
    <location>
        <begin position="22"/>
        <end position="453"/>
    </location>
</feature>